<dbReference type="GeneID" id="68918760"/>
<dbReference type="CTD" id="68918760"/>
<sequence length="99" mass="11802">MASTEGKTALLESPHLKYWRIDTEVTRGVTFENFLKKCGARFYPDYIFFDTFRCPIPDSDDFFEIRFFRKLGLPENNWMQRGPRLIYSFTEIERKSNSA</sequence>
<evidence type="ECO:0000313" key="1">
    <source>
        <dbReference type="EMBL" id="CAS00557.1"/>
    </source>
</evidence>
<dbReference type="AlphaFoldDB" id="B6IKX7"/>
<dbReference type="EMBL" id="HE601466">
    <property type="protein sequence ID" value="CAS00557.1"/>
    <property type="molecule type" value="Genomic_DNA"/>
</dbReference>
<dbReference type="Proteomes" id="UP000008549">
    <property type="component" value="Unassembled WGS sequence"/>
</dbReference>
<reference evidence="1 2" key="1">
    <citation type="journal article" date="2003" name="PLoS Biol.">
        <title>The genome sequence of Caenorhabditis briggsae: a platform for comparative genomics.</title>
        <authorList>
            <person name="Stein L.D."/>
            <person name="Bao Z."/>
            <person name="Blasiar D."/>
            <person name="Blumenthal T."/>
            <person name="Brent M.R."/>
            <person name="Chen N."/>
            <person name="Chinwalla A."/>
            <person name="Clarke L."/>
            <person name="Clee C."/>
            <person name="Coghlan A."/>
            <person name="Coulson A."/>
            <person name="D'Eustachio P."/>
            <person name="Fitch D.H."/>
            <person name="Fulton L.A."/>
            <person name="Fulton R.E."/>
            <person name="Griffiths-Jones S."/>
            <person name="Harris T.W."/>
            <person name="Hillier L.W."/>
            <person name="Kamath R."/>
            <person name="Kuwabara P.E."/>
            <person name="Mardis E.R."/>
            <person name="Marra M.A."/>
            <person name="Miner T.L."/>
            <person name="Minx P."/>
            <person name="Mullikin J.C."/>
            <person name="Plumb R.W."/>
            <person name="Rogers J."/>
            <person name="Schein J.E."/>
            <person name="Sohrmann M."/>
            <person name="Spieth J."/>
            <person name="Stajich J.E."/>
            <person name="Wei C."/>
            <person name="Willey D."/>
            <person name="Wilson R.K."/>
            <person name="Durbin R."/>
            <person name="Waterston R.H."/>
        </authorList>
    </citation>
    <scope>NUCLEOTIDE SEQUENCE [LARGE SCALE GENOMIC DNA]</scope>
    <source>
        <strain evidence="1 2">AF16</strain>
    </source>
</reference>
<dbReference type="InParanoid" id="B6IKX7"/>
<dbReference type="KEGG" id="cbr:CBG_27306"/>
<proteinExistence type="predicted"/>
<dbReference type="HOGENOM" id="CLU_2322484_0_0_1"/>
<protein>
    <submittedName>
        <fullName evidence="1">Protein CBG27306</fullName>
    </submittedName>
</protein>
<dbReference type="WormBase" id="CBG27306">
    <property type="protein sequence ID" value="CBP43727"/>
    <property type="gene ID" value="WBGene00088720"/>
</dbReference>
<accession>B6IKX7</accession>
<gene>
    <name evidence="1 3" type="ORF">CBG27306</name>
    <name evidence="1" type="ORF">CBG_27306</name>
</gene>
<name>B6IKX7_CAEBR</name>
<evidence type="ECO:0000313" key="3">
    <source>
        <dbReference type="WormBase" id="CBG27306"/>
    </source>
</evidence>
<keyword evidence="2" id="KW-1185">Reference proteome</keyword>
<dbReference type="RefSeq" id="XP_045100116.1">
    <property type="nucleotide sequence ID" value="XM_045238471.1"/>
</dbReference>
<reference evidence="1 2" key="2">
    <citation type="journal article" date="2011" name="PLoS Genet.">
        <title>Caenorhabditis briggsae recombinant inbred line genotypes reveal inter-strain incompatibility and the evolution of recombination.</title>
        <authorList>
            <person name="Ross J.A."/>
            <person name="Koboldt D.C."/>
            <person name="Staisch J.E."/>
            <person name="Chamberlin H.M."/>
            <person name="Gupta B.P."/>
            <person name="Miller R.D."/>
            <person name="Baird S.E."/>
            <person name="Haag E.S."/>
        </authorList>
    </citation>
    <scope>NUCLEOTIDE SEQUENCE [LARGE SCALE GENOMIC DNA]</scope>
    <source>
        <strain evidence="1 2">AF16</strain>
    </source>
</reference>
<organism evidence="1 2">
    <name type="scientific">Caenorhabditis briggsae</name>
    <dbReference type="NCBI Taxonomy" id="6238"/>
    <lineage>
        <taxon>Eukaryota</taxon>
        <taxon>Metazoa</taxon>
        <taxon>Ecdysozoa</taxon>
        <taxon>Nematoda</taxon>
        <taxon>Chromadorea</taxon>
        <taxon>Rhabditida</taxon>
        <taxon>Rhabditina</taxon>
        <taxon>Rhabditomorpha</taxon>
        <taxon>Rhabditoidea</taxon>
        <taxon>Rhabditidae</taxon>
        <taxon>Peloderinae</taxon>
        <taxon>Caenorhabditis</taxon>
    </lineage>
</organism>
<evidence type="ECO:0000313" key="2">
    <source>
        <dbReference type="Proteomes" id="UP000008549"/>
    </source>
</evidence>